<dbReference type="SUPFAM" id="SSF46565">
    <property type="entry name" value="Chaperone J-domain"/>
    <property type="match status" value="1"/>
</dbReference>
<dbReference type="InterPro" id="IPR036869">
    <property type="entry name" value="J_dom_sf"/>
</dbReference>
<feature type="domain" description="J" evidence="7">
    <location>
        <begin position="391"/>
        <end position="460"/>
    </location>
</feature>
<feature type="repeat" description="TPR" evidence="4">
    <location>
        <begin position="102"/>
        <end position="135"/>
    </location>
</feature>
<dbReference type="SUPFAM" id="SSF48452">
    <property type="entry name" value="TPR-like"/>
    <property type="match status" value="1"/>
</dbReference>
<dbReference type="InterPro" id="IPR011990">
    <property type="entry name" value="TPR-like_helical_dom_sf"/>
</dbReference>
<evidence type="ECO:0000256" key="3">
    <source>
        <dbReference type="ARBA" id="ARBA00022824"/>
    </source>
</evidence>
<keyword evidence="2 6" id="KW-0732">Signal</keyword>
<feature type="chain" id="PRO_5039955361" description="J domain-containing protein" evidence="6">
    <location>
        <begin position="31"/>
        <end position="498"/>
    </location>
</feature>
<feature type="repeat" description="TPR" evidence="4">
    <location>
        <begin position="68"/>
        <end position="101"/>
    </location>
</feature>
<dbReference type="Gene3D" id="1.25.40.10">
    <property type="entry name" value="Tetratricopeptide repeat domain"/>
    <property type="match status" value="1"/>
</dbReference>
<dbReference type="EMBL" id="JADBJN010000001">
    <property type="protein sequence ID" value="KAG5680128.1"/>
    <property type="molecule type" value="Genomic_DNA"/>
</dbReference>
<dbReference type="Gene3D" id="1.10.287.110">
    <property type="entry name" value="DnaJ domain"/>
    <property type="match status" value="1"/>
</dbReference>
<evidence type="ECO:0000313" key="9">
    <source>
        <dbReference type="Proteomes" id="UP001107558"/>
    </source>
</evidence>
<evidence type="ECO:0000256" key="4">
    <source>
        <dbReference type="PROSITE-ProRule" id="PRU00339"/>
    </source>
</evidence>
<dbReference type="AlphaFoldDB" id="A0A9J6CE81"/>
<feature type="region of interest" description="Disordered" evidence="5">
    <location>
        <begin position="450"/>
        <end position="478"/>
    </location>
</feature>
<keyword evidence="3" id="KW-0256">Endoplasmic reticulum</keyword>
<dbReference type="PROSITE" id="PS50076">
    <property type="entry name" value="DNAJ_2"/>
    <property type="match status" value="1"/>
</dbReference>
<evidence type="ECO:0000256" key="1">
    <source>
        <dbReference type="ARBA" id="ARBA00004240"/>
    </source>
</evidence>
<protein>
    <recommendedName>
        <fullName evidence="7">J domain-containing protein</fullName>
    </recommendedName>
</protein>
<feature type="repeat" description="TPR" evidence="4">
    <location>
        <begin position="337"/>
        <end position="370"/>
    </location>
</feature>
<dbReference type="Proteomes" id="UP001107558">
    <property type="component" value="Chromosome 1"/>
</dbReference>
<dbReference type="Pfam" id="PF13432">
    <property type="entry name" value="TPR_16"/>
    <property type="match status" value="1"/>
</dbReference>
<keyword evidence="9" id="KW-1185">Reference proteome</keyword>
<dbReference type="InterPro" id="IPR001623">
    <property type="entry name" value="DnaJ_domain"/>
</dbReference>
<gene>
    <name evidence="8" type="ORF">PVAND_009653</name>
</gene>
<name>A0A9J6CE81_POLVA</name>
<evidence type="ECO:0000256" key="6">
    <source>
        <dbReference type="SAM" id="SignalP"/>
    </source>
</evidence>
<dbReference type="Pfam" id="PF00226">
    <property type="entry name" value="DnaJ"/>
    <property type="match status" value="1"/>
</dbReference>
<dbReference type="CDD" id="cd06257">
    <property type="entry name" value="DnaJ"/>
    <property type="match status" value="1"/>
</dbReference>
<evidence type="ECO:0000313" key="8">
    <source>
        <dbReference type="EMBL" id="KAG5680128.1"/>
    </source>
</evidence>
<keyword evidence="4" id="KW-0802">TPR repeat</keyword>
<sequence>MELISSVGSQNSFTFLIFLFIELISKGVESTSEVERHLEMGRDFLARGQLGDALSHYHAAVDGDNRNYLTYFKRATVYLALGKAKLAIGDLDRALELKPDFTTARQQRGSVYLKMGDYYNAERDLYDVLQEDPMNEESRYLFDRITPARQQIDLVHDVITQGDHQSAVALLTQLLEISPWSPELRELRAQSNLAIGDRLAAVSDFRSVNRLMQDGSDDLTTHIFKLAELLYNLGHAADALKEIRECLKLDPEHKLCFPFYKRVKKIDKFLNDAETHRENKNYQGCISSAEKIKKNEKDVQMIIFSANQYLCSCSVKNDKYTDALTYCNEALKIEKDPNILCDLAEALIGEEMYDDAIRSYQDALDFDENSQRAKEGIERAKRLQKQAEKRDYYKILGVSRSATTKEITKAYRKMAQKWHPDNFASNESERKIAEKKFIDIAAAKEVLTDPEKRAQFDNGEDPLDPEAKSQGFRGGNPFANFHQFHQGGSPFQFKFHFS</sequence>
<dbReference type="OrthoDB" id="1726119at2759"/>
<dbReference type="InterPro" id="IPR051727">
    <property type="entry name" value="DnaJ_C3_Co-chaperones"/>
</dbReference>
<reference evidence="8" key="1">
    <citation type="submission" date="2021-03" db="EMBL/GenBank/DDBJ databases">
        <title>Chromosome level genome of the anhydrobiotic midge Polypedilum vanderplanki.</title>
        <authorList>
            <person name="Yoshida Y."/>
            <person name="Kikawada T."/>
            <person name="Gusev O."/>
        </authorList>
    </citation>
    <scope>NUCLEOTIDE SEQUENCE</scope>
    <source>
        <strain evidence="8">NIAS01</strain>
        <tissue evidence="8">Whole body or cell culture</tissue>
    </source>
</reference>
<accession>A0A9J6CE81</accession>
<evidence type="ECO:0000256" key="2">
    <source>
        <dbReference type="ARBA" id="ARBA00022729"/>
    </source>
</evidence>
<dbReference type="InterPro" id="IPR019734">
    <property type="entry name" value="TPR_rpt"/>
</dbReference>
<comment type="caution">
    <text evidence="8">The sequence shown here is derived from an EMBL/GenBank/DDBJ whole genome shotgun (WGS) entry which is preliminary data.</text>
</comment>
<evidence type="ECO:0000256" key="5">
    <source>
        <dbReference type="SAM" id="MobiDB-lite"/>
    </source>
</evidence>
<dbReference type="GO" id="GO:0051087">
    <property type="term" value="F:protein-folding chaperone binding"/>
    <property type="evidence" value="ECO:0007669"/>
    <property type="project" value="TreeGrafter"/>
</dbReference>
<dbReference type="SMART" id="SM00028">
    <property type="entry name" value="TPR"/>
    <property type="match status" value="5"/>
</dbReference>
<dbReference type="SMART" id="SM00271">
    <property type="entry name" value="DnaJ"/>
    <property type="match status" value="1"/>
</dbReference>
<feature type="signal peptide" evidence="6">
    <location>
        <begin position="1"/>
        <end position="30"/>
    </location>
</feature>
<dbReference type="GO" id="GO:0034975">
    <property type="term" value="P:protein folding in endoplasmic reticulum"/>
    <property type="evidence" value="ECO:0007669"/>
    <property type="project" value="TreeGrafter"/>
</dbReference>
<organism evidence="8 9">
    <name type="scientific">Polypedilum vanderplanki</name>
    <name type="common">Sleeping chironomid midge</name>
    <dbReference type="NCBI Taxonomy" id="319348"/>
    <lineage>
        <taxon>Eukaryota</taxon>
        <taxon>Metazoa</taxon>
        <taxon>Ecdysozoa</taxon>
        <taxon>Arthropoda</taxon>
        <taxon>Hexapoda</taxon>
        <taxon>Insecta</taxon>
        <taxon>Pterygota</taxon>
        <taxon>Neoptera</taxon>
        <taxon>Endopterygota</taxon>
        <taxon>Diptera</taxon>
        <taxon>Nematocera</taxon>
        <taxon>Chironomoidea</taxon>
        <taxon>Chironomidae</taxon>
        <taxon>Chironominae</taxon>
        <taxon>Polypedilum</taxon>
        <taxon>Polypedilum</taxon>
    </lineage>
</organism>
<proteinExistence type="predicted"/>
<feature type="repeat" description="TPR" evidence="4">
    <location>
        <begin position="220"/>
        <end position="253"/>
    </location>
</feature>
<dbReference type="PROSITE" id="PS50005">
    <property type="entry name" value="TPR"/>
    <property type="match status" value="4"/>
</dbReference>
<dbReference type="PRINTS" id="PR00625">
    <property type="entry name" value="JDOMAIN"/>
</dbReference>
<evidence type="ECO:0000259" key="7">
    <source>
        <dbReference type="PROSITE" id="PS50076"/>
    </source>
</evidence>
<dbReference type="GO" id="GO:0051787">
    <property type="term" value="F:misfolded protein binding"/>
    <property type="evidence" value="ECO:0007669"/>
    <property type="project" value="TreeGrafter"/>
</dbReference>
<dbReference type="PANTHER" id="PTHR44140">
    <property type="entry name" value="LD25575P"/>
    <property type="match status" value="1"/>
</dbReference>
<dbReference type="GO" id="GO:0005783">
    <property type="term" value="C:endoplasmic reticulum"/>
    <property type="evidence" value="ECO:0007669"/>
    <property type="project" value="UniProtKB-SubCell"/>
</dbReference>
<dbReference type="PANTHER" id="PTHR44140:SF2">
    <property type="entry name" value="LD25575P"/>
    <property type="match status" value="1"/>
</dbReference>
<comment type="subcellular location">
    <subcellularLocation>
        <location evidence="1">Endoplasmic reticulum</location>
    </subcellularLocation>
</comment>
<dbReference type="Pfam" id="PF13181">
    <property type="entry name" value="TPR_8"/>
    <property type="match status" value="2"/>
</dbReference>